<dbReference type="SMART" id="SM00382">
    <property type="entry name" value="AAA"/>
    <property type="match status" value="1"/>
</dbReference>
<comment type="caution">
    <text evidence="4">The sequence shown here is derived from an EMBL/GenBank/DDBJ whole genome shotgun (WGS) entry which is preliminary data.</text>
</comment>
<evidence type="ECO:0000313" key="5">
    <source>
        <dbReference type="Proteomes" id="UP000523000"/>
    </source>
</evidence>
<dbReference type="InterPro" id="IPR003593">
    <property type="entry name" value="AAA+_ATPase"/>
</dbReference>
<dbReference type="InterPro" id="IPR017871">
    <property type="entry name" value="ABC_transporter-like_CS"/>
</dbReference>
<dbReference type="InterPro" id="IPR050107">
    <property type="entry name" value="ABC_carbohydrate_import_ATPase"/>
</dbReference>
<dbReference type="Proteomes" id="UP000523000">
    <property type="component" value="Unassembled WGS sequence"/>
</dbReference>
<reference evidence="4 5" key="1">
    <citation type="submission" date="2020-08" db="EMBL/GenBank/DDBJ databases">
        <title>Sequencing the genomes of 1000 actinobacteria strains.</title>
        <authorList>
            <person name="Klenk H.-P."/>
        </authorList>
    </citation>
    <scope>NUCLEOTIDE SEQUENCE [LARGE SCALE GENOMIC DNA]</scope>
    <source>
        <strain evidence="4 5">DSM 22826</strain>
    </source>
</reference>
<name>A0A839QI52_9MICC</name>
<dbReference type="SUPFAM" id="SSF52540">
    <property type="entry name" value="P-loop containing nucleoside triphosphate hydrolases"/>
    <property type="match status" value="1"/>
</dbReference>
<evidence type="ECO:0000256" key="2">
    <source>
        <dbReference type="ARBA" id="ARBA00022840"/>
    </source>
</evidence>
<dbReference type="Gene3D" id="3.40.50.300">
    <property type="entry name" value="P-loop containing nucleotide triphosphate hydrolases"/>
    <property type="match status" value="1"/>
</dbReference>
<dbReference type="PANTHER" id="PTHR43790:SF8">
    <property type="entry name" value="SUGAR ABC TRANSPORTER ATP-BINDING PROTEIN"/>
    <property type="match status" value="1"/>
</dbReference>
<accession>A0A839QI52</accession>
<dbReference type="GO" id="GO:0016887">
    <property type="term" value="F:ATP hydrolysis activity"/>
    <property type="evidence" value="ECO:0007669"/>
    <property type="project" value="InterPro"/>
</dbReference>
<evidence type="ECO:0000256" key="1">
    <source>
        <dbReference type="ARBA" id="ARBA00022741"/>
    </source>
</evidence>
<dbReference type="RefSeq" id="WP_183510714.1">
    <property type="nucleotide sequence ID" value="NZ_BAABGK010000099.1"/>
</dbReference>
<keyword evidence="4" id="KW-0813">Transport</keyword>
<keyword evidence="4" id="KW-0762">Sugar transport</keyword>
<dbReference type="CDD" id="cd03216">
    <property type="entry name" value="ABC_Carb_Monos_I"/>
    <property type="match status" value="1"/>
</dbReference>
<dbReference type="EMBL" id="JACHVS010000001">
    <property type="protein sequence ID" value="MBB2995457.1"/>
    <property type="molecule type" value="Genomic_DNA"/>
</dbReference>
<gene>
    <name evidence="4" type="ORF">E9229_001648</name>
</gene>
<keyword evidence="1" id="KW-0547">Nucleotide-binding</keyword>
<feature type="domain" description="ABC transporter" evidence="3">
    <location>
        <begin position="33"/>
        <end position="273"/>
    </location>
</feature>
<dbReference type="PROSITE" id="PS00211">
    <property type="entry name" value="ABC_TRANSPORTER_1"/>
    <property type="match status" value="1"/>
</dbReference>
<dbReference type="GO" id="GO:0005524">
    <property type="term" value="F:ATP binding"/>
    <property type="evidence" value="ECO:0007669"/>
    <property type="project" value="UniProtKB-KW"/>
</dbReference>
<keyword evidence="2 4" id="KW-0067">ATP-binding</keyword>
<dbReference type="InterPro" id="IPR027417">
    <property type="entry name" value="P-loop_NTPase"/>
</dbReference>
<dbReference type="PANTHER" id="PTHR43790">
    <property type="entry name" value="CARBOHYDRATE TRANSPORT ATP-BINDING PROTEIN MG119-RELATED"/>
    <property type="match status" value="1"/>
</dbReference>
<evidence type="ECO:0000313" key="4">
    <source>
        <dbReference type="EMBL" id="MBB2995457.1"/>
    </source>
</evidence>
<evidence type="ECO:0000259" key="3">
    <source>
        <dbReference type="PROSITE" id="PS50893"/>
    </source>
</evidence>
<dbReference type="InterPro" id="IPR003439">
    <property type="entry name" value="ABC_transporter-like_ATP-bd"/>
</dbReference>
<dbReference type="AlphaFoldDB" id="A0A839QI52"/>
<dbReference type="Pfam" id="PF00005">
    <property type="entry name" value="ABC_tran"/>
    <property type="match status" value="1"/>
</dbReference>
<organism evidence="4 5">
    <name type="scientific">Paeniglutamicibacter cryotolerans</name>
    <dbReference type="NCBI Taxonomy" id="670079"/>
    <lineage>
        <taxon>Bacteria</taxon>
        <taxon>Bacillati</taxon>
        <taxon>Actinomycetota</taxon>
        <taxon>Actinomycetes</taxon>
        <taxon>Micrococcales</taxon>
        <taxon>Micrococcaceae</taxon>
        <taxon>Paeniglutamicibacter</taxon>
    </lineage>
</organism>
<keyword evidence="5" id="KW-1185">Reference proteome</keyword>
<sequence length="313" mass="33615">MANTHSPVGEHIEQATLLQGEFDPLTHTPVHLLELKDVAKHYGNIIALRDVTMVVDTGRVTCVLGDNGAGKSTLIKIIAGLHQHDAGTFSIMGAERKLNSPREALDAGIAAVYQDLAVVSLMPIWRNFFLGSEITKGWGPFKSMDVEKMKQVTKGELAAMGIDLRDVEQPIGQLSGGERQCVAIARAVHFGAKVLILDEPTAALGVKQSGVVLRYILQARDRGLGVIFITHNPHHAFPVGDRFLLLKRGKSIGYYDKKDITIDELTSQMAGGAELAELAHELEQAGGHPEVLAEVNAEVAEVSEAGASGKHSA</sequence>
<protein>
    <submittedName>
        <fullName evidence="4">Simple sugar transport system ATP-binding protein</fullName>
    </submittedName>
</protein>
<dbReference type="PROSITE" id="PS50893">
    <property type="entry name" value="ABC_TRANSPORTER_2"/>
    <property type="match status" value="1"/>
</dbReference>
<proteinExistence type="predicted"/>